<dbReference type="RefSeq" id="WP_189122686.1">
    <property type="nucleotide sequence ID" value="NZ_BMNH01000002.1"/>
</dbReference>
<sequence>MSSFNRLRLPAAALALVLLLSGATAAYADTPNTVQTRTPASPTTTPGVTKTVTTSTQTVSNPDGSKVITKTDITTSVTVTTIPAPDSTPSPEATLPMDSTNTTGGM</sequence>
<proteinExistence type="predicted"/>
<gene>
    <name evidence="3" type="ORF">GCM10012289_09060</name>
</gene>
<reference evidence="3" key="1">
    <citation type="journal article" date="2014" name="Int. J. Syst. Evol. Microbiol.">
        <title>Complete genome sequence of Corynebacterium casei LMG S-19264T (=DSM 44701T), isolated from a smear-ripened cheese.</title>
        <authorList>
            <consortium name="US DOE Joint Genome Institute (JGI-PGF)"/>
            <person name="Walter F."/>
            <person name="Albersmeier A."/>
            <person name="Kalinowski J."/>
            <person name="Ruckert C."/>
        </authorList>
    </citation>
    <scope>NUCLEOTIDE SEQUENCE</scope>
    <source>
        <strain evidence="3">CGMCC 4.7368</strain>
    </source>
</reference>
<feature type="region of interest" description="Disordered" evidence="1">
    <location>
        <begin position="80"/>
        <end position="106"/>
    </location>
</feature>
<accession>A0A917YSE4</accession>
<evidence type="ECO:0000256" key="1">
    <source>
        <dbReference type="SAM" id="MobiDB-lite"/>
    </source>
</evidence>
<reference evidence="3" key="2">
    <citation type="submission" date="2020-09" db="EMBL/GenBank/DDBJ databases">
        <authorList>
            <person name="Sun Q."/>
            <person name="Zhou Y."/>
        </authorList>
    </citation>
    <scope>NUCLEOTIDE SEQUENCE</scope>
    <source>
        <strain evidence="3">CGMCC 4.7368</strain>
    </source>
</reference>
<evidence type="ECO:0000256" key="2">
    <source>
        <dbReference type="SAM" id="SignalP"/>
    </source>
</evidence>
<evidence type="ECO:0000313" key="3">
    <source>
        <dbReference type="EMBL" id="GGO63049.1"/>
    </source>
</evidence>
<dbReference type="EMBL" id="BMNH01000002">
    <property type="protein sequence ID" value="GGO63049.1"/>
    <property type="molecule type" value="Genomic_DNA"/>
</dbReference>
<protein>
    <submittedName>
        <fullName evidence="3">Uncharacterized protein</fullName>
    </submittedName>
</protein>
<comment type="caution">
    <text evidence="3">The sequence shown here is derived from an EMBL/GenBank/DDBJ whole genome shotgun (WGS) entry which is preliminary data.</text>
</comment>
<dbReference type="AlphaFoldDB" id="A0A917YSE4"/>
<feature type="region of interest" description="Disordered" evidence="1">
    <location>
        <begin position="33"/>
        <end position="67"/>
    </location>
</feature>
<feature type="signal peptide" evidence="2">
    <location>
        <begin position="1"/>
        <end position="28"/>
    </location>
</feature>
<feature type="chain" id="PRO_5038077218" evidence="2">
    <location>
        <begin position="29"/>
        <end position="106"/>
    </location>
</feature>
<keyword evidence="2" id="KW-0732">Signal</keyword>
<feature type="compositionally biased region" description="Low complexity" evidence="1">
    <location>
        <begin position="41"/>
        <end position="67"/>
    </location>
</feature>
<dbReference type="Proteomes" id="UP000646523">
    <property type="component" value="Unassembled WGS sequence"/>
</dbReference>
<name>A0A917YSE4_9ACTN</name>
<feature type="compositionally biased region" description="Polar residues" evidence="1">
    <location>
        <begin position="87"/>
        <end position="106"/>
    </location>
</feature>
<keyword evidence="4" id="KW-1185">Reference proteome</keyword>
<evidence type="ECO:0000313" key="4">
    <source>
        <dbReference type="Proteomes" id="UP000646523"/>
    </source>
</evidence>
<organism evidence="3 4">
    <name type="scientific">Nonomuraea cavernae</name>
    <dbReference type="NCBI Taxonomy" id="2045107"/>
    <lineage>
        <taxon>Bacteria</taxon>
        <taxon>Bacillati</taxon>
        <taxon>Actinomycetota</taxon>
        <taxon>Actinomycetes</taxon>
        <taxon>Streptosporangiales</taxon>
        <taxon>Streptosporangiaceae</taxon>
        <taxon>Nonomuraea</taxon>
    </lineage>
</organism>